<evidence type="ECO:0000313" key="7">
    <source>
        <dbReference type="EMBL" id="MFC4634983.1"/>
    </source>
</evidence>
<dbReference type="InterPro" id="IPR001242">
    <property type="entry name" value="Condensation_dom"/>
</dbReference>
<dbReference type="InterPro" id="IPR010060">
    <property type="entry name" value="NRPS_synth"/>
</dbReference>
<dbReference type="InterPro" id="IPR045851">
    <property type="entry name" value="AMP-bd_C_sf"/>
</dbReference>
<comment type="cofactor">
    <cofactor evidence="1">
        <name>pantetheine 4'-phosphate</name>
        <dbReference type="ChEBI" id="CHEBI:47942"/>
    </cofactor>
</comment>
<organism evidence="7 8">
    <name type="scientific">Dokdonia ponticola</name>
    <dbReference type="NCBI Taxonomy" id="2041041"/>
    <lineage>
        <taxon>Bacteria</taxon>
        <taxon>Pseudomonadati</taxon>
        <taxon>Bacteroidota</taxon>
        <taxon>Flavobacteriia</taxon>
        <taxon>Flavobacteriales</taxon>
        <taxon>Flavobacteriaceae</taxon>
        <taxon>Dokdonia</taxon>
    </lineage>
</organism>
<dbReference type="PROSITE" id="PS50075">
    <property type="entry name" value="CARRIER"/>
    <property type="match status" value="2"/>
</dbReference>
<name>A0ABV9HZK5_9FLAO</name>
<evidence type="ECO:0000256" key="5">
    <source>
        <dbReference type="SAM" id="Coils"/>
    </source>
</evidence>
<comment type="caution">
    <text evidence="7">The sequence shown here is derived from an EMBL/GenBank/DDBJ whole genome shotgun (WGS) entry which is preliminary data.</text>
</comment>
<keyword evidence="2" id="KW-0596">Phosphopantetheine</keyword>
<keyword evidence="3" id="KW-0597">Phosphoprotein</keyword>
<dbReference type="InterPro" id="IPR006162">
    <property type="entry name" value="Ppantetheine_attach_site"/>
</dbReference>
<dbReference type="CDD" id="cd12117">
    <property type="entry name" value="A_NRPS_Srf_like"/>
    <property type="match status" value="1"/>
</dbReference>
<dbReference type="SUPFAM" id="SSF56801">
    <property type="entry name" value="Acetyl-CoA synthetase-like"/>
    <property type="match status" value="2"/>
</dbReference>
<dbReference type="InterPro" id="IPR020845">
    <property type="entry name" value="AMP-binding_CS"/>
</dbReference>
<accession>A0ABV9HZK5</accession>
<feature type="domain" description="Carrier" evidence="6">
    <location>
        <begin position="2079"/>
        <end position="2153"/>
    </location>
</feature>
<dbReference type="PROSITE" id="PS00455">
    <property type="entry name" value="AMP_BINDING"/>
    <property type="match status" value="2"/>
</dbReference>
<dbReference type="Gene3D" id="3.30.559.30">
    <property type="entry name" value="Nonribosomal peptide synthetase, condensation domain"/>
    <property type="match status" value="5"/>
</dbReference>
<protein>
    <submittedName>
        <fullName evidence="7">Amino acid adenylation domain-containing protein</fullName>
    </submittedName>
</protein>
<dbReference type="Pfam" id="PF00501">
    <property type="entry name" value="AMP-binding"/>
    <property type="match status" value="2"/>
</dbReference>
<dbReference type="Proteomes" id="UP001596043">
    <property type="component" value="Unassembled WGS sequence"/>
</dbReference>
<dbReference type="RefSeq" id="WP_379979763.1">
    <property type="nucleotide sequence ID" value="NZ_JBHSFV010000008.1"/>
</dbReference>
<dbReference type="CDD" id="cd05930">
    <property type="entry name" value="A_NRPS"/>
    <property type="match status" value="1"/>
</dbReference>
<sequence length="3378" mass="383122">MKTAKDILKTLRQQQIKLVLNGDDIEVISYDNKLSKEQILLIKSNKEGIIQYLKTIDNKKVVSEIPNVPLAKNYPLSNSQRRLWVVSQMEESSIAYNLPVSIVLDGTYDIPCFTRSIEATIDRHEILRTVFREDSNGEVSQWVLDRESLGFSIDYKDFSTTSSPSEISKNYVAEDSYKVFDLANGPLIRASIHKLSEDQYVFYYNMHHIISDGWSMNVLAKDVMAYYDAYITQAEPNLTDLRIQYKDYASWELEQLEGELFDTHKSYWLDKLSGELPVIDLPGQKSRPKFKGNRGETIKTFVSPKLTKGLNDFVKGQKGSLFTGILTILNALFYRYTAKGDIIIGSPMVGRDNLDLQDQIGFYVNSLAFRNEVNAEDSLVSLYQHVKTTVLNGFDHKLYPFDRLVEDLDVPYDMSRTPIFDISLTLHDPIDGEGVQLPSLEDMDNVSPVTVGVSKNDVEFHFRQIGEVLSFGINYNSDVYDAETLANVMSHFKQLLSNMLMNPEKAISTIDYLRTEEKQELLSDFNTNTLEYPENTTLLSLFQEQVQNTPDTVALVYEEKELTYSELDTLSSQLANCLRVEYNVQEGDLIGIHLDRSELFILSILGILKSGGAYVPIDPEYPESRKEYIINDANIKLLLTSTNYMFDMDYYEETLFAIDVEFDASEYNPNLDYQVSPSALAYVIYTSGSTGNPKGVLIPHKSITNTILAQIEAFHMRACERSLQFASFSFDASVSEIFITLLSGTTLYVVSDDKKNDPKQLESYIVDNKIDVATLPPSYLKLINIESLKNMKVLVTAGEAAVYDKVMSFIDQGGIFINAYGPTEVSICGSTYEMTKETQLASTTIPIGGPIANAQLYVLDPCNNLQPKGVVGEICIGGKGLAIGYLNREDLTAEKFIPNPFVEGERLYKTGDFGKWLPEGIIEFVGREDDQVKIRGHRIELGEIEYQLESKDDIREAVVLAKESPSGDKELIAYVVTEKEQKVSELRAFLLRTLPEYMLPSLYVEIDEIPLTVNGKINKKQLFALSGDMVSDQVAFEAPTNETEEKIVAIWKKILHLDSISIHDEFFLLGGQSLKAISLINEYQKVFNVEIKLKNIFENPTVANQASYIQKAAKIQFVQIQKIEEQDSYPISNAQKRLWILSQVEKGSIAYNIPFSTILQGEYNITRFAKAIDTVIERHEILRTVFREEDSGEVRQHILSKDALGFAIDYQDFKSEENPEAMAKAYIASDANTAFDLANGPLLRASLLQLSDEQYVFYYNTHHIISDGWSMDVLSRDVHICYKAYMEGLAPELPELRIQYKEYATWQLSQIETKEYQDHKTFWTESLKGDLPILELPKKGARPSVNTYEGKGLRTYISQETTSGLKNLSQDQGGSLFMGLLAAWNVLFNKYTTSKDIIIGSPVAGRGHADLENQIGFYVNTVALRNQINTEQSFTTFYNEVKQTTMSAFSHQSYPFDCVVEDLDIKREKGANAIFDIMLALQNVGEKITNIVVTEEDENTILDLGNTVSKFDITLNFQEIGKHLIFDVIYNTSLYEEEMIKNLIHHFKQLTSNLVQSPNEKIGDVDCLLPSEKQKLLYDFNATEVAYPRDETLVTLFKEQVSKTPDKVAVVFEDEKLTYSELDNLSDKLAQCLVLDHHVKNEDFVGIKLERSNWILVSILGILKSGGVYVPIDPNYPQVRIDDIEEDCKCKVTINESFINTFEERKSQFSSEVPAITTQANSLAYVMYTSGSTGKPKGVMVEHRNVVRLVKSSAYFQLSPSNVLVSTGAVSFDATTFEYWGTLLNGAQLVMCSQNTLLDIDSLSNEIKNRDADVMWFTTGWLNQLVDTNINVFNGLTTILLGGDKLSPVHVKKLRTYYPDLKLINCYGPTENTTFSITHAIDEVSGDIPIGSPISNSTVYILNPEGDLTPMGVVGEIYLGGDGVARGYLNQPELTQEKFVRDRFRESGNIYKTGDLGRWRPDGTIDFMGRVDDQVKIRGFRIELGEIEQAIVSNSDVESVVVTTTQHSQEKSIVAYIVPSSTLDKKVLQDALKVQLPAYMVPSYYVVMDTFPLNANGKVDKSKLPDVGEDDILREEYIAPKTEEEKVLVAILEKVLKGQNISIRDNFYSLGGDSINSIQVVSRLKQEGYRLRVEHILQTPVLEELAKYMKENVVQKDQSVVSGNVGLTPIQHYFFKDSEVANTNHFNQGVALKSAMPIDEEKLKDSIQALVVHHDALRMRYKKSSDGWVQTNEGISGTHFEISFYDLTSEEDELKVMAEVSDVLQSSIDISQGPLFKVGHFRLSDGDRLALIIHHLVIDGVSWRILLEDLMTLYKGAISNQKVQLPLKTDSFQNWSSTQYQYANEAAQLEELAYWKNIGLETLPSFPVDKESDTKHLKLDKDVVFALDQETTSQLRTVAHKAYNTEMNDVLLTGLGLAIQEVFGIEKSMLCLEGHGREELNENVDLSRTVGWFTTMYPFLLEVSKDQNKEENLIKVKESLRKVPNKGIGYGIFKYLSSEELSKITTTILFNYLGIFGEELDTEEGEEEIFEYSGEYIGEEMDANEPSTTPIQVSGIIVSGALRIAIKYASSQYEEETINTLLQSYENNLKELVKNLKAAKESTLTPSDLTYKGLSIDQLSEINTVAPIEDVYKLSPLQQGIYYHWVSSKASTLYFEQLSYKLGGQRLTIDYVQSAFRQLVQRYPVLRTRFTSDYGVEPLQIVYEDVKEDFAYHVIEEETGLEEVQAIKDRDRIQGFDPNGKSQVRLIVLDLGNDSYEFVWSFHHILMDGWCISILLNDFDQILRSLHNNETLTLPKPLLYSNYIKWLDKVDIKTSLSYWKEYLSSYNKAVEIPFLNTSQGDIIATNHVDKILTIGGEAHKDFIDLCNKQSITQNTCIQGIWGCLLGHYNNTNDVIFGSVVSGRPGELSGVEQMVGLFINTIPVRVQYQQTETPLDVLKNLHATSITSKPHHYLNLSDVQAQSPLGMDLMNHIVVFENYPIQEAIQSDLQSNASSDWNLSLEGQEVFEQTNYDFNLLIVPGAKSINIVFRYDECKLDTTFMNILLEHFKAMFHQFVYHTNNPLNTCIPIAYQEIVDDQNNKIYKEILLQEILDYHNTYIQDTANMSPLKIVYRDQFLVADHQIQFWKSIFKNEIIPVQFPFQKKKTKNHTYVSNSVKVELGEKFKNGFEKISAYQKGSMETTCLFLVNMMIHKYLNTNNIMVGSSFAVEDAIQEKQYVHQLPVVTNINEESTLDDLYEAFRNHYNDVKDNATYPLSVLMNQLGLNTNTNYSGLFNILVDYYKEDGMLSKTSSTINPYDMSLEFVDDGSTIDCIVTYNTSLFDEIQITLFINRLEVISEQLVDYSDTLELKFLNDLSFDANEEVQKTLQDKLAFSLEENF</sequence>
<dbReference type="PANTHER" id="PTHR45527:SF1">
    <property type="entry name" value="FATTY ACID SYNTHASE"/>
    <property type="match status" value="1"/>
</dbReference>
<feature type="coiled-coil region" evidence="5">
    <location>
        <begin position="2575"/>
        <end position="2602"/>
    </location>
</feature>
<dbReference type="Pfam" id="PF00550">
    <property type="entry name" value="PP-binding"/>
    <property type="match status" value="2"/>
</dbReference>
<evidence type="ECO:0000313" key="8">
    <source>
        <dbReference type="Proteomes" id="UP001596043"/>
    </source>
</evidence>
<evidence type="ECO:0000259" key="6">
    <source>
        <dbReference type="PROSITE" id="PS50075"/>
    </source>
</evidence>
<reference evidence="8" key="1">
    <citation type="journal article" date="2019" name="Int. J. Syst. Evol. Microbiol.">
        <title>The Global Catalogue of Microorganisms (GCM) 10K type strain sequencing project: providing services to taxonomists for standard genome sequencing and annotation.</title>
        <authorList>
            <consortium name="The Broad Institute Genomics Platform"/>
            <consortium name="The Broad Institute Genome Sequencing Center for Infectious Disease"/>
            <person name="Wu L."/>
            <person name="Ma J."/>
        </authorList>
    </citation>
    <scope>NUCLEOTIDE SEQUENCE [LARGE SCALE GENOMIC DNA]</scope>
    <source>
        <strain evidence="8">YJ-61-S</strain>
    </source>
</reference>
<dbReference type="Gene3D" id="1.10.1200.10">
    <property type="entry name" value="ACP-like"/>
    <property type="match status" value="2"/>
</dbReference>
<dbReference type="InterPro" id="IPR009081">
    <property type="entry name" value="PP-bd_ACP"/>
</dbReference>
<evidence type="ECO:0000256" key="3">
    <source>
        <dbReference type="ARBA" id="ARBA00022553"/>
    </source>
</evidence>
<dbReference type="NCBIfam" id="TIGR01720">
    <property type="entry name" value="NRPS-para261"/>
    <property type="match status" value="1"/>
</dbReference>
<dbReference type="InterPro" id="IPR025110">
    <property type="entry name" value="AMP-bd_C"/>
</dbReference>
<evidence type="ECO:0000256" key="1">
    <source>
        <dbReference type="ARBA" id="ARBA00001957"/>
    </source>
</evidence>
<dbReference type="Pfam" id="PF00668">
    <property type="entry name" value="Condensation"/>
    <property type="match status" value="5"/>
</dbReference>
<dbReference type="NCBIfam" id="TIGR01733">
    <property type="entry name" value="AA-adenyl-dom"/>
    <property type="match status" value="2"/>
</dbReference>
<dbReference type="CDD" id="cd19531">
    <property type="entry name" value="LCL_NRPS-like"/>
    <property type="match status" value="2"/>
</dbReference>
<dbReference type="NCBIfam" id="NF003417">
    <property type="entry name" value="PRK04813.1"/>
    <property type="match status" value="2"/>
</dbReference>
<evidence type="ECO:0000256" key="2">
    <source>
        <dbReference type="ARBA" id="ARBA00022450"/>
    </source>
</evidence>
<dbReference type="Gene3D" id="3.40.50.980">
    <property type="match status" value="4"/>
</dbReference>
<feature type="domain" description="Carrier" evidence="6">
    <location>
        <begin position="1038"/>
        <end position="1113"/>
    </location>
</feature>
<dbReference type="Gene3D" id="3.30.559.10">
    <property type="entry name" value="Chloramphenicol acetyltransferase-like domain"/>
    <property type="match status" value="5"/>
</dbReference>
<dbReference type="InterPro" id="IPR036736">
    <property type="entry name" value="ACP-like_sf"/>
</dbReference>
<dbReference type="InterPro" id="IPR010071">
    <property type="entry name" value="AA_adenyl_dom"/>
</dbReference>
<dbReference type="Pfam" id="PF13193">
    <property type="entry name" value="AMP-binding_C"/>
    <property type="match status" value="2"/>
</dbReference>
<dbReference type="InterPro" id="IPR023213">
    <property type="entry name" value="CAT-like_dom_sf"/>
</dbReference>
<gene>
    <name evidence="7" type="ORF">ACFO3O_13765</name>
</gene>
<dbReference type="PANTHER" id="PTHR45527">
    <property type="entry name" value="NONRIBOSOMAL PEPTIDE SYNTHETASE"/>
    <property type="match status" value="1"/>
</dbReference>
<dbReference type="SUPFAM" id="SSF52777">
    <property type="entry name" value="CoA-dependent acyltransferases"/>
    <property type="match status" value="9"/>
</dbReference>
<keyword evidence="8" id="KW-1185">Reference proteome</keyword>
<evidence type="ECO:0000256" key="4">
    <source>
        <dbReference type="ARBA" id="ARBA00022737"/>
    </source>
</evidence>
<dbReference type="EMBL" id="JBHSFV010000008">
    <property type="protein sequence ID" value="MFC4634983.1"/>
    <property type="molecule type" value="Genomic_DNA"/>
</dbReference>
<dbReference type="PROSITE" id="PS00012">
    <property type="entry name" value="PHOSPHOPANTETHEINE"/>
    <property type="match status" value="1"/>
</dbReference>
<dbReference type="CDD" id="cd19534">
    <property type="entry name" value="E_NRPS"/>
    <property type="match status" value="1"/>
</dbReference>
<dbReference type="SUPFAM" id="SSF47336">
    <property type="entry name" value="ACP-like"/>
    <property type="match status" value="2"/>
</dbReference>
<proteinExistence type="predicted"/>
<dbReference type="Gene3D" id="3.30.300.30">
    <property type="match status" value="2"/>
</dbReference>
<dbReference type="Gene3D" id="2.30.38.10">
    <property type="entry name" value="Luciferase, Domain 3"/>
    <property type="match status" value="2"/>
</dbReference>
<dbReference type="InterPro" id="IPR000873">
    <property type="entry name" value="AMP-dep_synth/lig_dom"/>
</dbReference>
<keyword evidence="4" id="KW-0677">Repeat</keyword>
<keyword evidence="5" id="KW-0175">Coiled coil</keyword>